<dbReference type="EMBL" id="CP071060">
    <property type="protein sequence ID" value="QSI78523.1"/>
    <property type="molecule type" value="Genomic_DNA"/>
</dbReference>
<dbReference type="SUPFAM" id="SSF88697">
    <property type="entry name" value="PUA domain-like"/>
    <property type="match status" value="1"/>
</dbReference>
<dbReference type="InterPro" id="IPR007374">
    <property type="entry name" value="ASCH_domain"/>
</dbReference>
<feature type="domain" description="ASCH" evidence="1">
    <location>
        <begin position="30"/>
        <end position="153"/>
    </location>
</feature>
<name>A0ABX7MCK0_9RHOO</name>
<dbReference type="Proteomes" id="UP000663570">
    <property type="component" value="Chromosome"/>
</dbReference>
<protein>
    <submittedName>
        <fullName evidence="2">ASCH domain-containing protein</fullName>
    </submittedName>
</protein>
<dbReference type="InterPro" id="IPR015947">
    <property type="entry name" value="PUA-like_sf"/>
</dbReference>
<sequence>MTIPDSLRPFWEAFKRARNGVSDAQFYDVCTFGDSAELIDELAELVLRGTKRATTGAMWAYEAEGCRVPRPGDLSIVTNAAGDPLCVIETRTVEVVRFDAVTADFAAAEGEGDGSLAYWQESHRAYFERECAQAGRHFSPDMRVACERFDVVYQPVRGEHPPVGDSTA</sequence>
<evidence type="ECO:0000313" key="2">
    <source>
        <dbReference type="EMBL" id="QSI78523.1"/>
    </source>
</evidence>
<dbReference type="PANTHER" id="PTHR39203">
    <property type="entry name" value="CYTOPLASMIC PROTEIN-RELATED"/>
    <property type="match status" value="1"/>
</dbReference>
<evidence type="ECO:0000259" key="1">
    <source>
        <dbReference type="SMART" id="SM01022"/>
    </source>
</evidence>
<accession>A0ABX7MCK0</accession>
<reference evidence="2 3" key="1">
    <citation type="submission" date="2021-02" db="EMBL/GenBank/DDBJ databases">
        <title>Niveibacterium changnyeongensis HC41.</title>
        <authorList>
            <person name="Kang M."/>
        </authorList>
    </citation>
    <scope>NUCLEOTIDE SEQUENCE [LARGE SCALE GENOMIC DNA]</scope>
    <source>
        <strain evidence="2 3">HC41</strain>
    </source>
</reference>
<dbReference type="Pfam" id="PF04266">
    <property type="entry name" value="ASCH"/>
    <property type="match status" value="1"/>
</dbReference>
<dbReference type="SMART" id="SM01022">
    <property type="entry name" value="ASCH"/>
    <property type="match status" value="1"/>
</dbReference>
<organism evidence="2 3">
    <name type="scientific">Niveibacterium microcysteis</name>
    <dbReference type="NCBI Taxonomy" id="2811415"/>
    <lineage>
        <taxon>Bacteria</taxon>
        <taxon>Pseudomonadati</taxon>
        <taxon>Pseudomonadota</taxon>
        <taxon>Betaproteobacteria</taxon>
        <taxon>Rhodocyclales</taxon>
        <taxon>Rhodocyclaceae</taxon>
        <taxon>Niveibacterium</taxon>
    </lineage>
</organism>
<proteinExistence type="predicted"/>
<evidence type="ECO:0000313" key="3">
    <source>
        <dbReference type="Proteomes" id="UP000663570"/>
    </source>
</evidence>
<dbReference type="PANTHER" id="PTHR39203:SF1">
    <property type="entry name" value="CYTOPLASMIC PROTEIN"/>
    <property type="match status" value="1"/>
</dbReference>
<dbReference type="RefSeq" id="WP_206255911.1">
    <property type="nucleotide sequence ID" value="NZ_CP071060.1"/>
</dbReference>
<dbReference type="CDD" id="cd06553">
    <property type="entry name" value="ASCH_Ef3133_like"/>
    <property type="match status" value="1"/>
</dbReference>
<gene>
    <name evidence="2" type="ORF">JY500_07895</name>
</gene>
<keyword evidence="3" id="KW-1185">Reference proteome</keyword>
<dbReference type="InterPro" id="IPR009326">
    <property type="entry name" value="DUF984"/>
</dbReference>
<dbReference type="PIRSF" id="PIRSF021320">
    <property type="entry name" value="DUF984"/>
    <property type="match status" value="1"/>
</dbReference>
<dbReference type="Gene3D" id="3.10.400.10">
    <property type="entry name" value="Sulfate adenylyltransferase"/>
    <property type="match status" value="1"/>
</dbReference>